<gene>
    <name evidence="1" type="ORF">LOD99_9831</name>
</gene>
<name>A0AAV7KPQ4_9METZ</name>
<keyword evidence="2" id="KW-1185">Reference proteome</keyword>
<dbReference type="AlphaFoldDB" id="A0AAV7KPQ4"/>
<dbReference type="EMBL" id="JAKMXF010000007">
    <property type="protein sequence ID" value="KAI6661764.1"/>
    <property type="molecule type" value="Genomic_DNA"/>
</dbReference>
<reference evidence="1 2" key="1">
    <citation type="journal article" date="2023" name="BMC Biol.">
        <title>The compact genome of the sponge Oopsacas minuta (Hexactinellida) is lacking key metazoan core genes.</title>
        <authorList>
            <person name="Santini S."/>
            <person name="Schenkelaars Q."/>
            <person name="Jourda C."/>
            <person name="Duchesne M."/>
            <person name="Belahbib H."/>
            <person name="Rocher C."/>
            <person name="Selva M."/>
            <person name="Riesgo A."/>
            <person name="Vervoort M."/>
            <person name="Leys S.P."/>
            <person name="Kodjabachian L."/>
            <person name="Le Bivic A."/>
            <person name="Borchiellini C."/>
            <person name="Claverie J.M."/>
            <person name="Renard E."/>
        </authorList>
    </citation>
    <scope>NUCLEOTIDE SEQUENCE [LARGE SCALE GENOMIC DNA]</scope>
    <source>
        <strain evidence="1">SPO-2</strain>
    </source>
</reference>
<proteinExistence type="predicted"/>
<evidence type="ECO:0000313" key="2">
    <source>
        <dbReference type="Proteomes" id="UP001165289"/>
    </source>
</evidence>
<evidence type="ECO:0000313" key="1">
    <source>
        <dbReference type="EMBL" id="KAI6661764.1"/>
    </source>
</evidence>
<dbReference type="Proteomes" id="UP001165289">
    <property type="component" value="Unassembled WGS sequence"/>
</dbReference>
<comment type="caution">
    <text evidence="1">The sequence shown here is derived from an EMBL/GenBank/DDBJ whole genome shotgun (WGS) entry which is preliminary data.</text>
</comment>
<sequence>MFEENNQLLVTISLSSVKLLQSNTSTLLQPTPVSSHSVSLTPCSPELVSSPFFPTNSISSNTPQTLTIPSSSELFFDMSPHLILSDSDAEDIILVIDQAPIRSVHSIYTGTNSNEVNTSVAANESKINSSNIRENVAARKFPSPPDAHKRKPIRRHIRYKDQRKFPATKEFFNFLCFSKEKRHEYPKAKKFIFSNVPF</sequence>
<protein>
    <submittedName>
        <fullName evidence="1">Uncharacterized protein</fullName>
    </submittedName>
</protein>
<accession>A0AAV7KPQ4</accession>
<organism evidence="1 2">
    <name type="scientific">Oopsacas minuta</name>
    <dbReference type="NCBI Taxonomy" id="111878"/>
    <lineage>
        <taxon>Eukaryota</taxon>
        <taxon>Metazoa</taxon>
        <taxon>Porifera</taxon>
        <taxon>Hexactinellida</taxon>
        <taxon>Hexasterophora</taxon>
        <taxon>Lyssacinosida</taxon>
        <taxon>Leucopsacidae</taxon>
        <taxon>Oopsacas</taxon>
    </lineage>
</organism>